<dbReference type="RefSeq" id="WP_252683718.1">
    <property type="nucleotide sequence ID" value="NZ_JAMXHT010000008.1"/>
</dbReference>
<protein>
    <submittedName>
        <fullName evidence="1">Uncharacterized protein</fullName>
    </submittedName>
</protein>
<dbReference type="EMBL" id="JAMXHT010000008">
    <property type="protein sequence ID" value="MCO5400890.1"/>
    <property type="molecule type" value="Genomic_DNA"/>
</dbReference>
<reference evidence="1" key="2">
    <citation type="journal article" date="2023" name="Front. Microbiol.">
        <title>Ralstonia chuxiongensis sp. nov., Ralstonia mojiangensis sp. nov., and Ralstonia soli sp. nov., isolated from tobacco fields, are three novel species in the family Burkholderiaceae.</title>
        <authorList>
            <person name="Lu C.H."/>
            <person name="Zhang Y.Y."/>
            <person name="Jiang N."/>
            <person name="Chen W."/>
            <person name="Shao X."/>
            <person name="Zhao Z.M."/>
            <person name="Lu W.L."/>
            <person name="Hu X."/>
            <person name="Xi Y.X."/>
            <person name="Zou S.Y."/>
            <person name="Wei Q.J."/>
            <person name="Lin Z.L."/>
            <person name="Gong L."/>
            <person name="Gai X.T."/>
            <person name="Zhang L.Q."/>
            <person name="Li J.Y."/>
            <person name="Jin Y."/>
            <person name="Xia Z.Y."/>
        </authorList>
    </citation>
    <scope>NUCLEOTIDE SEQUENCE</scope>
    <source>
        <strain evidence="1">21MJYT02-11</strain>
    </source>
</reference>
<evidence type="ECO:0000313" key="2">
    <source>
        <dbReference type="Proteomes" id="UP001162811"/>
    </source>
</evidence>
<keyword evidence="2" id="KW-1185">Reference proteome</keyword>
<sequence length="184" mass="20216">MHQWRIAPVLYIGSVGFWRQSHARTAIMANTRRNLIATASAVLMCAWASLALAAGPSSSTEHDHNHPEKKTAAPVAATAQQSNADFDAQIAHLRAIRERLARANTPEERQALMNERMKVMQDMMAGMRRMGDTKRAKGRGQAGQMAMCQGMMEQHTAMMQEMMQMMMDGQGMGMGGGMGGMMSK</sequence>
<gene>
    <name evidence="1" type="ORF">NG900_22035</name>
</gene>
<comment type="caution">
    <text evidence="1">The sequence shown here is derived from an EMBL/GenBank/DDBJ whole genome shotgun (WGS) entry which is preliminary data.</text>
</comment>
<dbReference type="Proteomes" id="UP001162811">
    <property type="component" value="Unassembled WGS sequence"/>
</dbReference>
<accession>A0ABT1AR76</accession>
<organism evidence="1 2">
    <name type="scientific">Ralstonia soli</name>
    <dbReference type="NCBI Taxonomy" id="2953896"/>
    <lineage>
        <taxon>Bacteria</taxon>
        <taxon>Pseudomonadati</taxon>
        <taxon>Pseudomonadota</taxon>
        <taxon>Betaproteobacteria</taxon>
        <taxon>Burkholderiales</taxon>
        <taxon>Burkholderiaceae</taxon>
        <taxon>Ralstonia</taxon>
    </lineage>
</organism>
<proteinExistence type="predicted"/>
<name>A0ABT1AR76_9RALS</name>
<reference evidence="1" key="1">
    <citation type="submission" date="2022-06" db="EMBL/GenBank/DDBJ databases">
        <authorList>
            <person name="Lu C.-H."/>
        </authorList>
    </citation>
    <scope>NUCLEOTIDE SEQUENCE</scope>
    <source>
        <strain evidence="1">21MJYT02-11</strain>
    </source>
</reference>
<evidence type="ECO:0000313" key="1">
    <source>
        <dbReference type="EMBL" id="MCO5400890.1"/>
    </source>
</evidence>